<dbReference type="PANTHER" id="PTHR43751">
    <property type="entry name" value="SULFATASE"/>
    <property type="match status" value="1"/>
</dbReference>
<dbReference type="AlphaFoldDB" id="A0A3A4MWM2"/>
<evidence type="ECO:0000259" key="1">
    <source>
        <dbReference type="Pfam" id="PF00884"/>
    </source>
</evidence>
<dbReference type="Gene3D" id="3.30.1120.10">
    <property type="match status" value="1"/>
</dbReference>
<dbReference type="PANTHER" id="PTHR43751:SF3">
    <property type="entry name" value="SULFATASE N-TERMINAL DOMAIN-CONTAINING PROTEIN"/>
    <property type="match status" value="1"/>
</dbReference>
<name>A0A3A4MWM2_ABYX5</name>
<comment type="caution">
    <text evidence="2">The sequence shown here is derived from an EMBL/GenBank/DDBJ whole genome shotgun (WGS) entry which is preliminary data.</text>
</comment>
<accession>A0A3A4MWM2</accession>
<sequence>MGRSTGKIFIFAVLAGVLFLVTERPSPRRAPEDINVILLTVDSLRADHLSCYGHNRATSPNIDALAERGVLFRRVFSQSAWTVPGLISVLTSLQPPVHQVDKRGQLLDSEITTIFDCFAEAEYEVPNICFVLTLPEFLGIRIGPVEERYFSEEDGEEIFRWIDENHDSKFFLWYHYRNVHLPYRPRESTHSVFLSGHPNENQVSPGVKAVLSDSASVFVDTVKFQQSDRAIIHDLYDGEVIELDFFVGRLCARLHKYGLLEKTLLVITADHGEELFDHGFVGHASTSRSATVYDEVLRIPLIMSLSGYLPEGVQIREQVQQIDIMPTLLELTGIPMPSGIQGRSLAPLIFDAGKRSESSIPAFAETIYGGYQASGEMEETRLRCVRTDSWKLIETEGPAGKNYQLFDLLIDIKEHRNVYDKNPEPANILLTLLDEWKRENVLRRNALAAHQSALVDSGSEGLCPQLIFPYDGVVLRFNERHGMVRASWTGSPVMTYIIEYDIGDGIHHLTGSFLNYGNQRDFGPYSKEIWLALGVRNPWRVRISPDTQPRCWSEWLEFYFQ</sequence>
<dbReference type="InterPro" id="IPR017850">
    <property type="entry name" value="Alkaline_phosphatase_core_sf"/>
</dbReference>
<protein>
    <recommendedName>
        <fullName evidence="1">Sulfatase N-terminal domain-containing protein</fullName>
    </recommendedName>
</protein>
<dbReference type="InterPro" id="IPR000917">
    <property type="entry name" value="Sulfatase_N"/>
</dbReference>
<dbReference type="CDD" id="cd16148">
    <property type="entry name" value="sulfatase_like"/>
    <property type="match status" value="1"/>
</dbReference>
<reference evidence="2 3" key="1">
    <citation type="journal article" date="2017" name="ISME J.">
        <title>Energy and carbon metabolisms in a deep terrestrial subsurface fluid microbial community.</title>
        <authorList>
            <person name="Momper L."/>
            <person name="Jungbluth S.P."/>
            <person name="Lee M.D."/>
            <person name="Amend J.P."/>
        </authorList>
    </citation>
    <scope>NUCLEOTIDE SEQUENCE [LARGE SCALE GENOMIC DNA]</scope>
    <source>
        <strain evidence="2">SURF_5</strain>
    </source>
</reference>
<dbReference type="Gene3D" id="3.40.720.10">
    <property type="entry name" value="Alkaline Phosphatase, subunit A"/>
    <property type="match status" value="1"/>
</dbReference>
<feature type="domain" description="Sulfatase N-terminal" evidence="1">
    <location>
        <begin position="35"/>
        <end position="334"/>
    </location>
</feature>
<proteinExistence type="predicted"/>
<dbReference type="SUPFAM" id="SSF53649">
    <property type="entry name" value="Alkaline phosphatase-like"/>
    <property type="match status" value="1"/>
</dbReference>
<dbReference type="Pfam" id="PF00884">
    <property type="entry name" value="Sulfatase"/>
    <property type="match status" value="1"/>
</dbReference>
<dbReference type="EMBL" id="QZKU01000143">
    <property type="protein sequence ID" value="RJP14547.1"/>
    <property type="molecule type" value="Genomic_DNA"/>
</dbReference>
<evidence type="ECO:0000313" key="2">
    <source>
        <dbReference type="EMBL" id="RJP14547.1"/>
    </source>
</evidence>
<dbReference type="Proteomes" id="UP000265882">
    <property type="component" value="Unassembled WGS sequence"/>
</dbReference>
<dbReference type="InterPro" id="IPR052701">
    <property type="entry name" value="GAG_Ulvan_Degrading_Sulfatases"/>
</dbReference>
<gene>
    <name evidence="2" type="ORF">C4520_21315</name>
</gene>
<organism evidence="2 3">
    <name type="scientific">Abyssobacteria bacterium (strain SURF_5)</name>
    <dbReference type="NCBI Taxonomy" id="2093360"/>
    <lineage>
        <taxon>Bacteria</taxon>
        <taxon>Pseudomonadati</taxon>
        <taxon>Candidatus Hydrogenedentota</taxon>
        <taxon>Candidatus Abyssobacteria</taxon>
    </lineage>
</organism>
<evidence type="ECO:0000313" key="3">
    <source>
        <dbReference type="Proteomes" id="UP000265882"/>
    </source>
</evidence>